<dbReference type="STRING" id="1141098.A0A1Y2DIS0"/>
<dbReference type="Pfam" id="PF11951">
    <property type="entry name" value="Fungal_trans_2"/>
    <property type="match status" value="1"/>
</dbReference>
<dbReference type="PANTHER" id="PTHR47784">
    <property type="entry name" value="STEROL UPTAKE CONTROL PROTEIN 2"/>
    <property type="match status" value="1"/>
</dbReference>
<accession>A0A1Y2DIS0</accession>
<organism evidence="3 4">
    <name type="scientific">Pseudomassariella vexata</name>
    <dbReference type="NCBI Taxonomy" id="1141098"/>
    <lineage>
        <taxon>Eukaryota</taxon>
        <taxon>Fungi</taxon>
        <taxon>Dikarya</taxon>
        <taxon>Ascomycota</taxon>
        <taxon>Pezizomycotina</taxon>
        <taxon>Sordariomycetes</taxon>
        <taxon>Xylariomycetidae</taxon>
        <taxon>Amphisphaeriales</taxon>
        <taxon>Pseudomassariaceae</taxon>
        <taxon>Pseudomassariella</taxon>
    </lineage>
</organism>
<dbReference type="AlphaFoldDB" id="A0A1Y2DIS0"/>
<dbReference type="InParanoid" id="A0A1Y2DIS0"/>
<dbReference type="OrthoDB" id="3546279at2759"/>
<comment type="caution">
    <text evidence="3">The sequence shown here is derived from an EMBL/GenBank/DDBJ whole genome shotgun (WGS) entry which is preliminary data.</text>
</comment>
<evidence type="ECO:0000313" key="4">
    <source>
        <dbReference type="Proteomes" id="UP000193689"/>
    </source>
</evidence>
<dbReference type="InterPro" id="IPR053157">
    <property type="entry name" value="Sterol_Uptake_Regulator"/>
</dbReference>
<name>A0A1Y2DIS0_9PEZI</name>
<gene>
    <name evidence="3" type="ORF">BCR38DRAFT_64678</name>
</gene>
<protein>
    <submittedName>
        <fullName evidence="3">Uncharacterized protein</fullName>
    </submittedName>
</protein>
<sequence length="379" mass="42601">MFTSGEGRSNSWVSVSSDPAPSASRSLRNIAPALTPASVLGASHTSPRHNLTPPAVNLDPLLFFADVARDLGTATTSTWVTDLELMHHWTVSTYRTLPRANEVFTIWQTEIPKMSLKYTYLLHQILAIAAYHLAVLEPDKRAMYLMQASNHQDHAAKGLRCALPSIDDETCHPLFAASSLLMISAFARFSVHRREDSMYVIDDLIEVFIFIRGMGSILDNWDDKIKVGCLGRLLRLPNYANTSPLLTEINERLEMFALPEDMNMHARFLCQNTITSLRKCCNSSLASTSIPKVRVCMAWPTGLDDEFMNLIRKRHPVALIILSYYCVILHSSGAKNWFFKDWGDHVLREINSVVGADWASHMEWHMKCLEADSAFSGAE</sequence>
<dbReference type="InterPro" id="IPR021858">
    <property type="entry name" value="Fun_TF"/>
</dbReference>
<dbReference type="GO" id="GO:0001228">
    <property type="term" value="F:DNA-binding transcription activator activity, RNA polymerase II-specific"/>
    <property type="evidence" value="ECO:0007669"/>
    <property type="project" value="TreeGrafter"/>
</dbReference>
<evidence type="ECO:0000256" key="1">
    <source>
        <dbReference type="ARBA" id="ARBA00023242"/>
    </source>
</evidence>
<evidence type="ECO:0000313" key="3">
    <source>
        <dbReference type="EMBL" id="ORY59122.1"/>
    </source>
</evidence>
<reference evidence="3 4" key="1">
    <citation type="submission" date="2016-07" db="EMBL/GenBank/DDBJ databases">
        <title>Pervasive Adenine N6-methylation of Active Genes in Fungi.</title>
        <authorList>
            <consortium name="DOE Joint Genome Institute"/>
            <person name="Mondo S.J."/>
            <person name="Dannebaum R.O."/>
            <person name="Kuo R.C."/>
            <person name="Labutti K."/>
            <person name="Haridas S."/>
            <person name="Kuo A."/>
            <person name="Salamov A."/>
            <person name="Ahrendt S.R."/>
            <person name="Lipzen A."/>
            <person name="Sullivan W."/>
            <person name="Andreopoulos W.B."/>
            <person name="Clum A."/>
            <person name="Lindquist E."/>
            <person name="Daum C."/>
            <person name="Ramamoorthy G.K."/>
            <person name="Gryganskyi A."/>
            <person name="Culley D."/>
            <person name="Magnuson J.K."/>
            <person name="James T.Y."/>
            <person name="O'Malley M.A."/>
            <person name="Stajich J.E."/>
            <person name="Spatafora J.W."/>
            <person name="Visel A."/>
            <person name="Grigoriev I.V."/>
        </authorList>
    </citation>
    <scope>NUCLEOTIDE SEQUENCE [LARGE SCALE GENOMIC DNA]</scope>
    <source>
        <strain evidence="3 4">CBS 129021</strain>
    </source>
</reference>
<keyword evidence="4" id="KW-1185">Reference proteome</keyword>
<feature type="region of interest" description="Disordered" evidence="2">
    <location>
        <begin position="1"/>
        <end position="21"/>
    </location>
</feature>
<evidence type="ECO:0000256" key="2">
    <source>
        <dbReference type="SAM" id="MobiDB-lite"/>
    </source>
</evidence>
<dbReference type="EMBL" id="MCFJ01000014">
    <property type="protein sequence ID" value="ORY59122.1"/>
    <property type="molecule type" value="Genomic_DNA"/>
</dbReference>
<proteinExistence type="predicted"/>
<dbReference type="Proteomes" id="UP000193689">
    <property type="component" value="Unassembled WGS sequence"/>
</dbReference>
<keyword evidence="1" id="KW-0539">Nucleus</keyword>
<dbReference type="PANTHER" id="PTHR47784:SF5">
    <property type="entry name" value="STEROL UPTAKE CONTROL PROTEIN 2"/>
    <property type="match status" value="1"/>
</dbReference>
<dbReference type="RefSeq" id="XP_040711816.1">
    <property type="nucleotide sequence ID" value="XM_040865537.1"/>
</dbReference>
<feature type="compositionally biased region" description="Low complexity" evidence="2">
    <location>
        <begin position="11"/>
        <end position="21"/>
    </location>
</feature>
<feature type="compositionally biased region" description="Polar residues" evidence="2">
    <location>
        <begin position="1"/>
        <end position="10"/>
    </location>
</feature>
<dbReference type="GeneID" id="63781749"/>